<dbReference type="Pfam" id="PF06808">
    <property type="entry name" value="DctM"/>
    <property type="match status" value="1"/>
</dbReference>
<keyword evidence="5 7" id="KW-1133">Transmembrane helix</keyword>
<keyword evidence="4 7" id="KW-0812">Transmembrane</keyword>
<evidence type="ECO:0000256" key="5">
    <source>
        <dbReference type="ARBA" id="ARBA00022989"/>
    </source>
</evidence>
<dbReference type="PANTHER" id="PTHR33362:SF2">
    <property type="entry name" value="TRAP TRANSPORTER LARGE PERMEASE PROTEIN"/>
    <property type="match status" value="1"/>
</dbReference>
<feature type="transmembrane region" description="Helical" evidence="7">
    <location>
        <begin position="312"/>
        <end position="342"/>
    </location>
</feature>
<keyword evidence="10" id="KW-1185">Reference proteome</keyword>
<dbReference type="PIRSF" id="PIRSF006066">
    <property type="entry name" value="HI0050"/>
    <property type="match status" value="1"/>
</dbReference>
<evidence type="ECO:0000256" key="6">
    <source>
        <dbReference type="ARBA" id="ARBA00023136"/>
    </source>
</evidence>
<dbReference type="NCBIfam" id="TIGR00786">
    <property type="entry name" value="dctM"/>
    <property type="match status" value="1"/>
</dbReference>
<reference evidence="10" key="1">
    <citation type="journal article" date="2019" name="Int. J. Syst. Evol. Microbiol.">
        <title>The Global Catalogue of Microorganisms (GCM) 10K type strain sequencing project: providing services to taxonomists for standard genome sequencing and annotation.</title>
        <authorList>
            <consortium name="The Broad Institute Genomics Platform"/>
            <consortium name="The Broad Institute Genome Sequencing Center for Infectious Disease"/>
            <person name="Wu L."/>
            <person name="Ma J."/>
        </authorList>
    </citation>
    <scope>NUCLEOTIDE SEQUENCE [LARGE SCALE GENOMIC DNA]</scope>
    <source>
        <strain evidence="10">CCUG 56754</strain>
    </source>
</reference>
<feature type="transmembrane region" description="Helical" evidence="7">
    <location>
        <begin position="394"/>
        <end position="412"/>
    </location>
</feature>
<protein>
    <submittedName>
        <fullName evidence="9">TRAP transporter large permease</fullName>
    </submittedName>
</protein>
<evidence type="ECO:0000313" key="9">
    <source>
        <dbReference type="EMBL" id="MFD1040472.1"/>
    </source>
</evidence>
<comment type="subcellular location">
    <subcellularLocation>
        <location evidence="1">Cell inner membrane</location>
        <topology evidence="1">Multi-pass membrane protein</topology>
    </subcellularLocation>
</comment>
<evidence type="ECO:0000256" key="4">
    <source>
        <dbReference type="ARBA" id="ARBA00022692"/>
    </source>
</evidence>
<comment type="caution">
    <text evidence="9">The sequence shown here is derived from an EMBL/GenBank/DDBJ whole genome shotgun (WGS) entry which is preliminary data.</text>
</comment>
<feature type="transmembrane region" description="Helical" evidence="7">
    <location>
        <begin position="354"/>
        <end position="374"/>
    </location>
</feature>
<dbReference type="EMBL" id="JBHTKJ010000073">
    <property type="protein sequence ID" value="MFD1040472.1"/>
    <property type="molecule type" value="Genomic_DNA"/>
</dbReference>
<feature type="transmembrane region" description="Helical" evidence="7">
    <location>
        <begin position="134"/>
        <end position="158"/>
    </location>
</feature>
<name>A0ABW3LQ18_9BACI</name>
<gene>
    <name evidence="9" type="ORF">ACFQ3N_19020</name>
</gene>
<feature type="transmembrane region" description="Helical" evidence="7">
    <location>
        <begin position="164"/>
        <end position="191"/>
    </location>
</feature>
<feature type="domain" description="TRAP C4-dicarboxylate transport system permease DctM subunit" evidence="8">
    <location>
        <begin position="7"/>
        <end position="415"/>
    </location>
</feature>
<dbReference type="InterPro" id="IPR010656">
    <property type="entry name" value="DctM"/>
</dbReference>
<keyword evidence="2" id="KW-1003">Cell membrane</keyword>
<keyword evidence="6 7" id="KW-0472">Membrane</keyword>
<evidence type="ECO:0000256" key="1">
    <source>
        <dbReference type="ARBA" id="ARBA00004429"/>
    </source>
</evidence>
<evidence type="ECO:0000256" key="3">
    <source>
        <dbReference type="ARBA" id="ARBA00022519"/>
    </source>
</evidence>
<evidence type="ECO:0000313" key="10">
    <source>
        <dbReference type="Proteomes" id="UP001597040"/>
    </source>
</evidence>
<keyword evidence="3" id="KW-0997">Cell inner membrane</keyword>
<feature type="transmembrane region" description="Helical" evidence="7">
    <location>
        <begin position="103"/>
        <end position="122"/>
    </location>
</feature>
<dbReference type="Proteomes" id="UP001597040">
    <property type="component" value="Unassembled WGS sequence"/>
</dbReference>
<proteinExistence type="predicted"/>
<feature type="transmembrane region" description="Helical" evidence="7">
    <location>
        <begin position="47"/>
        <end position="68"/>
    </location>
</feature>
<dbReference type="RefSeq" id="WP_390364587.1">
    <property type="nucleotide sequence ID" value="NZ_JBHTKJ010000073.1"/>
</dbReference>
<organism evidence="9 10">
    <name type="scientific">Virgibacillus byunsanensis</name>
    <dbReference type="NCBI Taxonomy" id="570945"/>
    <lineage>
        <taxon>Bacteria</taxon>
        <taxon>Bacillati</taxon>
        <taxon>Bacillota</taxon>
        <taxon>Bacilli</taxon>
        <taxon>Bacillales</taxon>
        <taxon>Bacillaceae</taxon>
        <taxon>Virgibacillus</taxon>
    </lineage>
</organism>
<feature type="transmembrane region" description="Helical" evidence="7">
    <location>
        <begin position="239"/>
        <end position="258"/>
    </location>
</feature>
<evidence type="ECO:0000259" key="8">
    <source>
        <dbReference type="Pfam" id="PF06808"/>
    </source>
</evidence>
<accession>A0ABW3LQ18</accession>
<feature type="transmembrane region" description="Helical" evidence="7">
    <location>
        <begin position="270"/>
        <end position="292"/>
    </location>
</feature>
<feature type="transmembrane region" description="Helical" evidence="7">
    <location>
        <begin position="212"/>
        <end position="233"/>
    </location>
</feature>
<sequence length="424" mass="45055">MMSLTLFGLLLLFILLNIPIAFAIGLSSLVYVLVNDMSLALVAQRATMGVYSYPFLALPLFVFAGVLMEQGGITRRLMRFANALIGHIRGGLASVTVVSSALFGTMSGSALGVTAAIGSILIPQMKKYNYPSPFSAALQGCSGILGSLIPPSLTMVILGATGGISIGGLLIGGLIPGIILTVLLVIVSVIISRRQGFGKGEKAPFSELTISFIHSIPPLLLPVIILGGILGGVVTVTEAAVLAVIYAFLLSVVVYRELPIKKIPQTTVQVTLISVPVLIIIGISNLFGWIITIEQVPQHITSFFVNVAPNEWVFLILISAFLLFLGTFMESNALIIILIPILMPVVMHYGIDPIHFGVLFVVNLCIGSNTPPLGVTLMTASKIGGVNIMESSKAVIPFLIAMVIVLILTIFIPQLSTFLPQLFY</sequence>
<evidence type="ECO:0000256" key="2">
    <source>
        <dbReference type="ARBA" id="ARBA00022475"/>
    </source>
</evidence>
<dbReference type="InterPro" id="IPR004681">
    <property type="entry name" value="TRAP_DctM"/>
</dbReference>
<dbReference type="PANTHER" id="PTHR33362">
    <property type="entry name" value="SIALIC ACID TRAP TRANSPORTER PERMEASE PROTEIN SIAT-RELATED"/>
    <property type="match status" value="1"/>
</dbReference>
<evidence type="ECO:0000256" key="7">
    <source>
        <dbReference type="SAM" id="Phobius"/>
    </source>
</evidence>